<accession>A0A1X7TFB6</accession>
<evidence type="ECO:0000256" key="1">
    <source>
        <dbReference type="SAM" id="SignalP"/>
    </source>
</evidence>
<evidence type="ECO:0000313" key="2">
    <source>
        <dbReference type="EnsemblMetazoa" id="Aqu2.1.13075_001"/>
    </source>
</evidence>
<protein>
    <submittedName>
        <fullName evidence="2">Uncharacterized protein</fullName>
    </submittedName>
</protein>
<organism evidence="2">
    <name type="scientific">Amphimedon queenslandica</name>
    <name type="common">Sponge</name>
    <dbReference type="NCBI Taxonomy" id="400682"/>
    <lineage>
        <taxon>Eukaryota</taxon>
        <taxon>Metazoa</taxon>
        <taxon>Porifera</taxon>
        <taxon>Demospongiae</taxon>
        <taxon>Heteroscleromorpha</taxon>
        <taxon>Haplosclerida</taxon>
        <taxon>Niphatidae</taxon>
        <taxon>Amphimedon</taxon>
    </lineage>
</organism>
<reference evidence="2" key="1">
    <citation type="submission" date="2017-05" db="UniProtKB">
        <authorList>
            <consortium name="EnsemblMetazoa"/>
        </authorList>
    </citation>
    <scope>IDENTIFICATION</scope>
</reference>
<name>A0A1X7TFB6_AMPQE</name>
<feature type="chain" id="PRO_5012394868" evidence="1">
    <location>
        <begin position="25"/>
        <end position="113"/>
    </location>
</feature>
<proteinExistence type="predicted"/>
<keyword evidence="1" id="KW-0732">Signal</keyword>
<feature type="signal peptide" evidence="1">
    <location>
        <begin position="1"/>
        <end position="24"/>
    </location>
</feature>
<sequence>MTSFQRMVLVAAIAFMITAHAANAKTCLCYPQRKCEGNYEEEVEGLKDISISSVHHKEIKKDTTTIKLKMTSFQRMVLVAAALFMITAHVIDARTYYCYPHEDCEGNAEIIVS</sequence>
<dbReference type="EnsemblMetazoa" id="Aqu2.1.13075_001">
    <property type="protein sequence ID" value="Aqu2.1.13075_001"/>
    <property type="gene ID" value="Aqu2.1.13075"/>
</dbReference>
<dbReference type="AlphaFoldDB" id="A0A1X7TFB6"/>
<dbReference type="InParanoid" id="A0A1X7TFB6"/>